<keyword evidence="2" id="KW-1185">Reference proteome</keyword>
<dbReference type="Proteomes" id="UP000515561">
    <property type="component" value="Chromosome"/>
</dbReference>
<evidence type="ECO:0000313" key="1">
    <source>
        <dbReference type="EMBL" id="BCJ95639.1"/>
    </source>
</evidence>
<dbReference type="PROSITE" id="PS51257">
    <property type="entry name" value="PROKAR_LIPOPROTEIN"/>
    <property type="match status" value="1"/>
</dbReference>
<dbReference type="KEGG" id="acel:acsn021_32080"/>
<sequence length="319" mass="35804">MTECEKLKTCNKLVFFLVFSVFILGACSNNQDRAKDSEAEQNTENVIYYIDKSETKIVSRPFTPQGATTEELVEEYLEALNEEPEDISLKKSKPDGVVIEKQPVVEDNTVSIYFNSEYSNMTAITEVLCRASYVMTLCQIEGIEYVEFYVGNQILKGTNDKPLSMRADDFINDTSSEDVYVTVYFSNKKGTALVESHLKIKNGGNIAIEKLIIDELLKGPPATAKEDSMLKTLPDGTELIKVTTKDGICYVDFNDKFLSAKEGIKPEIVLYSVVNSLVELSTISKVQFTIDGAVKKIYREDVPLDGFFERKLELMEGSK</sequence>
<protein>
    <submittedName>
        <fullName evidence="1">Uncharacterized protein</fullName>
    </submittedName>
</protein>
<dbReference type="Pfam" id="PF10646">
    <property type="entry name" value="Germane"/>
    <property type="match status" value="2"/>
</dbReference>
<dbReference type="AlphaFoldDB" id="A0A6S6R2T0"/>
<reference evidence="1 2" key="1">
    <citation type="journal article" date="2016" name="Int. J. Syst. Evol. Microbiol.">
        <title>Descriptions of Anaerotaenia torta gen. nov., sp. nov. and Anaerocolumna cellulosilytica gen. nov., sp. nov. isolated from a methanogenic reactor of cattle waste.</title>
        <authorList>
            <person name="Uek A."/>
            <person name="Ohtaki Y."/>
            <person name="Kaku N."/>
            <person name="Ueki K."/>
        </authorList>
    </citation>
    <scope>NUCLEOTIDE SEQUENCE [LARGE SCALE GENOMIC DNA]</scope>
    <source>
        <strain evidence="1 2">SN021</strain>
    </source>
</reference>
<name>A0A6S6R2T0_9FIRM</name>
<organism evidence="1 2">
    <name type="scientific">Anaerocolumna cellulosilytica</name>
    <dbReference type="NCBI Taxonomy" id="433286"/>
    <lineage>
        <taxon>Bacteria</taxon>
        <taxon>Bacillati</taxon>
        <taxon>Bacillota</taxon>
        <taxon>Clostridia</taxon>
        <taxon>Lachnospirales</taxon>
        <taxon>Lachnospiraceae</taxon>
        <taxon>Anaerocolumna</taxon>
    </lineage>
</organism>
<dbReference type="EMBL" id="AP023367">
    <property type="protein sequence ID" value="BCJ95639.1"/>
    <property type="molecule type" value="Genomic_DNA"/>
</dbReference>
<dbReference type="SMART" id="SM00909">
    <property type="entry name" value="Germane"/>
    <property type="match status" value="2"/>
</dbReference>
<accession>A0A6S6R2T0</accession>
<gene>
    <name evidence="1" type="ORF">acsn021_32080</name>
</gene>
<dbReference type="RefSeq" id="WP_184093425.1">
    <property type="nucleotide sequence ID" value="NZ_AP023367.1"/>
</dbReference>
<evidence type="ECO:0000313" key="2">
    <source>
        <dbReference type="Proteomes" id="UP000515561"/>
    </source>
</evidence>
<dbReference type="InterPro" id="IPR019606">
    <property type="entry name" value="GerMN"/>
</dbReference>
<proteinExistence type="predicted"/>